<dbReference type="EMBL" id="MCOG01000253">
    <property type="protein sequence ID" value="ORY22076.1"/>
    <property type="molecule type" value="Genomic_DNA"/>
</dbReference>
<evidence type="ECO:0008006" key="3">
    <source>
        <dbReference type="Google" id="ProtNLM"/>
    </source>
</evidence>
<reference evidence="1 2" key="1">
    <citation type="submission" date="2016-08" db="EMBL/GenBank/DDBJ databases">
        <title>A Parts List for Fungal Cellulosomes Revealed by Comparative Genomics.</title>
        <authorList>
            <consortium name="DOE Joint Genome Institute"/>
            <person name="Haitjema C.H."/>
            <person name="Gilmore S.P."/>
            <person name="Henske J.K."/>
            <person name="Solomon K.V."/>
            <person name="De Groot R."/>
            <person name="Kuo A."/>
            <person name="Mondo S.J."/>
            <person name="Salamov A.A."/>
            <person name="Labutti K."/>
            <person name="Zhao Z."/>
            <person name="Chiniquy J."/>
            <person name="Barry K."/>
            <person name="Brewer H.M."/>
            <person name="Purvine S.O."/>
            <person name="Wright A.T."/>
            <person name="Boxma B."/>
            <person name="Van Alen T."/>
            <person name="Hackstein J.H."/>
            <person name="Baker S.E."/>
            <person name="Grigoriev I.V."/>
            <person name="O'Malley M.A."/>
        </authorList>
    </citation>
    <scope>NUCLEOTIDE SEQUENCE [LARGE SCALE GENOMIC DNA]</scope>
    <source>
        <strain evidence="1 2">G1</strain>
    </source>
</reference>
<dbReference type="Proteomes" id="UP000193920">
    <property type="component" value="Unassembled WGS sequence"/>
</dbReference>
<organism evidence="1 2">
    <name type="scientific">Neocallimastix californiae</name>
    <dbReference type="NCBI Taxonomy" id="1754190"/>
    <lineage>
        <taxon>Eukaryota</taxon>
        <taxon>Fungi</taxon>
        <taxon>Fungi incertae sedis</taxon>
        <taxon>Chytridiomycota</taxon>
        <taxon>Chytridiomycota incertae sedis</taxon>
        <taxon>Neocallimastigomycetes</taxon>
        <taxon>Neocallimastigales</taxon>
        <taxon>Neocallimastigaceae</taxon>
        <taxon>Neocallimastix</taxon>
    </lineage>
</organism>
<accession>A0A1Y2AHU5</accession>
<comment type="caution">
    <text evidence="1">The sequence shown here is derived from an EMBL/GenBank/DDBJ whole genome shotgun (WGS) entry which is preliminary data.</text>
</comment>
<name>A0A1Y2AHU5_9FUNG</name>
<dbReference type="AlphaFoldDB" id="A0A1Y2AHU5"/>
<proteinExistence type="predicted"/>
<dbReference type="OrthoDB" id="2428622at2759"/>
<protein>
    <recommendedName>
        <fullName evidence="3">Reverse transcriptase domain-containing protein</fullName>
    </recommendedName>
</protein>
<evidence type="ECO:0000313" key="2">
    <source>
        <dbReference type="Proteomes" id="UP000193920"/>
    </source>
</evidence>
<keyword evidence="2" id="KW-1185">Reference proteome</keyword>
<evidence type="ECO:0000313" key="1">
    <source>
        <dbReference type="EMBL" id="ORY22076.1"/>
    </source>
</evidence>
<sequence length="215" mass="24927">MSDELLIHILQDCCEEVLGTFKTNKKVYETSSYKNTLGVSTFENSQEGLNSRDRRKEFEIQDRISEDLDSNTTIRLFKEHMKSSSNVPQYIESSKASVSAIEDAFDYYSNAYKCIDDENPRFNPKIIRSNYLGICYHDFYKYINYEIIINKINNLSSNKACGSDGIHAQILKALLNSKLPKILESLFKMCVKFKVHFDGILQLFFQSQKKMIHPL</sequence>
<gene>
    <name evidence="1" type="ORF">LY90DRAFT_515701</name>
</gene>